<dbReference type="Pfam" id="PF13508">
    <property type="entry name" value="Acetyltransf_7"/>
    <property type="match status" value="1"/>
</dbReference>
<dbReference type="PROSITE" id="PS51186">
    <property type="entry name" value="GNAT"/>
    <property type="match status" value="1"/>
</dbReference>
<dbReference type="SUPFAM" id="SSF52540">
    <property type="entry name" value="P-loop containing nucleoside triphosphate hydrolases"/>
    <property type="match status" value="1"/>
</dbReference>
<evidence type="ECO:0000259" key="1">
    <source>
        <dbReference type="PROSITE" id="PS51186"/>
    </source>
</evidence>
<gene>
    <name evidence="2" type="ordered locus">Celgi_3147</name>
</gene>
<dbReference type="RefSeq" id="WP_013885155.1">
    <property type="nucleotide sequence ID" value="NC_015671.1"/>
</dbReference>
<dbReference type="eggNOG" id="COG0454">
    <property type="taxonomic scope" value="Bacteria"/>
</dbReference>
<dbReference type="KEGG" id="cga:Celgi_3147"/>
<dbReference type="EMBL" id="CP002665">
    <property type="protein sequence ID" value="AEI13638.1"/>
    <property type="molecule type" value="Genomic_DNA"/>
</dbReference>
<dbReference type="eggNOG" id="COG0572">
    <property type="taxonomic scope" value="Bacteria"/>
</dbReference>
<dbReference type="NCBIfam" id="NF006743">
    <property type="entry name" value="PRK09270.1-2"/>
    <property type="match status" value="1"/>
</dbReference>
<dbReference type="GO" id="GO:0016747">
    <property type="term" value="F:acyltransferase activity, transferring groups other than amino-acyl groups"/>
    <property type="evidence" value="ECO:0007669"/>
    <property type="project" value="InterPro"/>
</dbReference>
<organism evidence="2 3">
    <name type="scientific">Cellulomonas gilvus (strain ATCC 13127 / NRRL B-14078)</name>
    <name type="common">Cellvibrio gilvus</name>
    <dbReference type="NCBI Taxonomy" id="593907"/>
    <lineage>
        <taxon>Bacteria</taxon>
        <taxon>Bacillati</taxon>
        <taxon>Actinomycetota</taxon>
        <taxon>Actinomycetes</taxon>
        <taxon>Micrococcales</taxon>
        <taxon>Cellulomonadaceae</taxon>
        <taxon>Cellulomonas</taxon>
    </lineage>
</organism>
<evidence type="ECO:0000313" key="3">
    <source>
        <dbReference type="Proteomes" id="UP000000485"/>
    </source>
</evidence>
<protein>
    <submittedName>
        <fullName evidence="2">GCN5-related N-acetyltransferase</fullName>
    </submittedName>
</protein>
<reference evidence="3" key="1">
    <citation type="submission" date="2011-04" db="EMBL/GenBank/DDBJ databases">
        <title>Complete sequence of Cellvibrio gilvus ATCC 13127.</title>
        <authorList>
            <person name="Lucas S."/>
            <person name="Han J."/>
            <person name="Lapidus A."/>
            <person name="Cheng J.-F."/>
            <person name="Goodwin L."/>
            <person name="Pitluck S."/>
            <person name="Peters L."/>
            <person name="Munk A."/>
            <person name="Detter J.C."/>
            <person name="Han C."/>
            <person name="Tapia R."/>
            <person name="Land M."/>
            <person name="Hauser L."/>
            <person name="Kyrpides N."/>
            <person name="Ivanova N."/>
            <person name="Ovchinnikova G."/>
            <person name="Pagani I."/>
            <person name="Mead D."/>
            <person name="Brumm P."/>
            <person name="Woyke T."/>
        </authorList>
    </citation>
    <scope>NUCLEOTIDE SEQUENCE [LARGE SCALE GENOMIC DNA]</scope>
    <source>
        <strain evidence="3">ATCC 13127 / NRRL B-14078</strain>
    </source>
</reference>
<keyword evidence="2" id="KW-0808">Transferase</keyword>
<dbReference type="Proteomes" id="UP000000485">
    <property type="component" value="Chromosome"/>
</dbReference>
<accession>F8A7V5</accession>
<sequence length="388" mass="41997">MPDRADVADLDLLAARVRALHGAAGRRVVVGIAGSPGAGKTTLAESLVRALGGRAAHVPMDGFHLANATLDALGRRDRKGAPDTFDAWGFVALLRRVRDETAHTVYAPGFRREVDEPVAAEVAVEPGHEVVVVEGNYLLVADEPWGRVRDLLDEAWFVATPSDERERRLVERHVRHGRTEHAALAWARDVDGRNAALVEATASRADLVVVGGRDDEAALAAGRTAGMTPRPAGPGDVAAVHALRRDLEEWMAERGIDQWPVGSLPRERVAAQVAAGQWWVVEDDEGVLATVRVVPADPEYWGEDTTPALYVHGLMVARRAGGRGLGRALVEWAHARAQRAGAVWLRLDHRASNPHLDALYRSWGFEAVGESERPGFRVVLMQRACAAG</sequence>
<name>F8A7V5_CELGA</name>
<dbReference type="STRING" id="593907.Celgi_3147"/>
<dbReference type="Gene3D" id="3.40.630.30">
    <property type="match status" value="1"/>
</dbReference>
<dbReference type="GO" id="GO:0016301">
    <property type="term" value="F:kinase activity"/>
    <property type="evidence" value="ECO:0007669"/>
    <property type="project" value="InterPro"/>
</dbReference>
<dbReference type="PANTHER" id="PTHR10285">
    <property type="entry name" value="URIDINE KINASE"/>
    <property type="match status" value="1"/>
</dbReference>
<dbReference type="InterPro" id="IPR027417">
    <property type="entry name" value="P-loop_NTPase"/>
</dbReference>
<proteinExistence type="predicted"/>
<dbReference type="InterPro" id="IPR006083">
    <property type="entry name" value="PRK/URK"/>
</dbReference>
<dbReference type="HOGENOM" id="CLU_711139_0_0_11"/>
<keyword evidence="3" id="KW-1185">Reference proteome</keyword>
<dbReference type="InterPro" id="IPR000182">
    <property type="entry name" value="GNAT_dom"/>
</dbReference>
<dbReference type="AlphaFoldDB" id="F8A7V5"/>
<feature type="domain" description="N-acetyltransferase" evidence="1">
    <location>
        <begin position="227"/>
        <end position="386"/>
    </location>
</feature>
<dbReference type="InterPro" id="IPR016181">
    <property type="entry name" value="Acyl_CoA_acyltransferase"/>
</dbReference>
<dbReference type="GO" id="GO:0005524">
    <property type="term" value="F:ATP binding"/>
    <property type="evidence" value="ECO:0007669"/>
    <property type="project" value="InterPro"/>
</dbReference>
<dbReference type="SUPFAM" id="SSF55729">
    <property type="entry name" value="Acyl-CoA N-acyltransferases (Nat)"/>
    <property type="match status" value="1"/>
</dbReference>
<dbReference type="Gene3D" id="3.40.50.300">
    <property type="entry name" value="P-loop containing nucleotide triphosphate hydrolases"/>
    <property type="match status" value="2"/>
</dbReference>
<evidence type="ECO:0000313" key="2">
    <source>
        <dbReference type="EMBL" id="AEI13638.1"/>
    </source>
</evidence>
<dbReference type="Pfam" id="PF00485">
    <property type="entry name" value="PRK"/>
    <property type="match status" value="1"/>
</dbReference>